<dbReference type="InterPro" id="IPR050809">
    <property type="entry name" value="UgpAE/MalFG_permease"/>
</dbReference>
<dbReference type="EMBL" id="CP002360">
    <property type="protein sequence ID" value="AEE96955.1"/>
    <property type="molecule type" value="Genomic_DNA"/>
</dbReference>
<evidence type="ECO:0000256" key="1">
    <source>
        <dbReference type="ARBA" id="ARBA00004651"/>
    </source>
</evidence>
<dbReference type="Proteomes" id="UP000008457">
    <property type="component" value="Chromosome"/>
</dbReference>
<dbReference type="InterPro" id="IPR000515">
    <property type="entry name" value="MetI-like"/>
</dbReference>
<keyword evidence="6 7" id="KW-0472">Membrane</keyword>
<feature type="transmembrane region" description="Helical" evidence="7">
    <location>
        <begin position="225"/>
        <end position="247"/>
    </location>
</feature>
<dbReference type="STRING" id="697281.Mahau_1774"/>
<name>F4A0Q9_MAHA5</name>
<dbReference type="PANTHER" id="PTHR43227:SF11">
    <property type="entry name" value="BLL4140 PROTEIN"/>
    <property type="match status" value="1"/>
</dbReference>
<dbReference type="InterPro" id="IPR035906">
    <property type="entry name" value="MetI-like_sf"/>
</dbReference>
<reference evidence="9 10" key="2">
    <citation type="journal article" date="2011" name="Stand. Genomic Sci.">
        <title>Complete genome sequence of Mahella australiensis type strain (50-1 BON).</title>
        <authorList>
            <person name="Sikorski J."/>
            <person name="Teshima H."/>
            <person name="Nolan M."/>
            <person name="Lucas S."/>
            <person name="Hammon N."/>
            <person name="Deshpande S."/>
            <person name="Cheng J.F."/>
            <person name="Pitluck S."/>
            <person name="Liolios K."/>
            <person name="Pagani I."/>
            <person name="Ivanova N."/>
            <person name="Huntemann M."/>
            <person name="Mavromatis K."/>
            <person name="Ovchinikova G."/>
            <person name="Pati A."/>
            <person name="Tapia R."/>
            <person name="Han C."/>
            <person name="Goodwin L."/>
            <person name="Chen A."/>
            <person name="Palaniappan K."/>
            <person name="Land M."/>
            <person name="Hauser L."/>
            <person name="Ngatchou-Djao O.D."/>
            <person name="Rohde M."/>
            <person name="Pukall R."/>
            <person name="Spring S."/>
            <person name="Abt B."/>
            <person name="Goker M."/>
            <person name="Detter J.C."/>
            <person name="Woyke T."/>
            <person name="Bristow J."/>
            <person name="Markowitz V."/>
            <person name="Hugenholtz P."/>
            <person name="Eisen J.A."/>
            <person name="Kyrpides N.C."/>
            <person name="Klenk H.P."/>
            <person name="Lapidus A."/>
        </authorList>
    </citation>
    <scope>NUCLEOTIDE SEQUENCE [LARGE SCALE GENOMIC DNA]</scope>
    <source>
        <strain evidence="10">DSM 15567 / CIP 107919 / 50-1 BON</strain>
    </source>
</reference>
<dbReference type="PANTHER" id="PTHR43227">
    <property type="entry name" value="BLL4140 PROTEIN"/>
    <property type="match status" value="1"/>
</dbReference>
<evidence type="ECO:0000256" key="6">
    <source>
        <dbReference type="ARBA" id="ARBA00023136"/>
    </source>
</evidence>
<dbReference type="Pfam" id="PF00528">
    <property type="entry name" value="BPD_transp_1"/>
    <property type="match status" value="1"/>
</dbReference>
<evidence type="ECO:0000313" key="9">
    <source>
        <dbReference type="EMBL" id="AEE96955.1"/>
    </source>
</evidence>
<feature type="transmembrane region" description="Helical" evidence="7">
    <location>
        <begin position="92"/>
        <end position="113"/>
    </location>
</feature>
<dbReference type="AlphaFoldDB" id="F4A0Q9"/>
<dbReference type="KEGG" id="mas:Mahau_1774"/>
<comment type="subcellular location">
    <subcellularLocation>
        <location evidence="1 7">Cell membrane</location>
        <topology evidence="1 7">Multi-pass membrane protein</topology>
    </subcellularLocation>
</comment>
<dbReference type="RefSeq" id="WP_013781383.1">
    <property type="nucleotide sequence ID" value="NC_015520.1"/>
</dbReference>
<dbReference type="SUPFAM" id="SSF161098">
    <property type="entry name" value="MetI-like"/>
    <property type="match status" value="1"/>
</dbReference>
<sequence>MVDLNKIDLGKNNSSQKGFIYNIKRYRNLYIMFLPVIICLILFNYLPMWGVILAFKDYVPWQGFWGSKWVGWNNFKFILASPDFPRLIRNTLLINIYKIIWGFPAPIILALLLNEVKNKYFKNTIQTISYLPYFISWIVVSGIMYNLLNTNFGVINNMLQSMGMEPVQWYGRADLWRSILVITNIWKSIGYSSIIYLAAISGIDPTLYEAAIVDGATRWQQTWHVTIPGIMPTVSILFILGIGGLMYGDFGQIYALVGYNSALYETTDVLDFYIYRVGMQGGRFSIGTALGLFQSIVGFIMVVTTNYLAKKMGGEGIW</sequence>
<feature type="domain" description="ABC transmembrane type-1" evidence="8">
    <location>
        <begin position="88"/>
        <end position="305"/>
    </location>
</feature>
<dbReference type="GO" id="GO:0005886">
    <property type="term" value="C:plasma membrane"/>
    <property type="evidence" value="ECO:0007669"/>
    <property type="project" value="UniProtKB-SubCell"/>
</dbReference>
<evidence type="ECO:0000256" key="3">
    <source>
        <dbReference type="ARBA" id="ARBA00022475"/>
    </source>
</evidence>
<dbReference type="GO" id="GO:0055085">
    <property type="term" value="P:transmembrane transport"/>
    <property type="evidence" value="ECO:0007669"/>
    <property type="project" value="InterPro"/>
</dbReference>
<feature type="transmembrane region" description="Helical" evidence="7">
    <location>
        <begin position="29"/>
        <end position="55"/>
    </location>
</feature>
<dbReference type="eggNOG" id="COG4209">
    <property type="taxonomic scope" value="Bacteria"/>
</dbReference>
<dbReference type="HOGENOM" id="CLU_016047_0_1_9"/>
<dbReference type="Gene3D" id="1.10.3720.10">
    <property type="entry name" value="MetI-like"/>
    <property type="match status" value="1"/>
</dbReference>
<feature type="transmembrane region" description="Helical" evidence="7">
    <location>
        <begin position="134"/>
        <end position="155"/>
    </location>
</feature>
<evidence type="ECO:0000313" key="10">
    <source>
        <dbReference type="Proteomes" id="UP000008457"/>
    </source>
</evidence>
<evidence type="ECO:0000259" key="8">
    <source>
        <dbReference type="PROSITE" id="PS50928"/>
    </source>
</evidence>
<dbReference type="PROSITE" id="PS50928">
    <property type="entry name" value="ABC_TM1"/>
    <property type="match status" value="1"/>
</dbReference>
<comment type="similarity">
    <text evidence="7">Belongs to the binding-protein-dependent transport system permease family.</text>
</comment>
<evidence type="ECO:0000256" key="5">
    <source>
        <dbReference type="ARBA" id="ARBA00022989"/>
    </source>
</evidence>
<evidence type="ECO:0000256" key="7">
    <source>
        <dbReference type="RuleBase" id="RU363032"/>
    </source>
</evidence>
<proteinExistence type="inferred from homology"/>
<keyword evidence="4 7" id="KW-0812">Transmembrane</keyword>
<organism evidence="9 10">
    <name type="scientific">Mahella australiensis (strain DSM 15567 / CIP 107919 / 50-1 BON)</name>
    <dbReference type="NCBI Taxonomy" id="697281"/>
    <lineage>
        <taxon>Bacteria</taxon>
        <taxon>Bacillati</taxon>
        <taxon>Bacillota</taxon>
        <taxon>Clostridia</taxon>
        <taxon>Thermoanaerobacterales</taxon>
        <taxon>Thermoanaerobacterales Family IV. Incertae Sedis</taxon>
        <taxon>Mahella</taxon>
    </lineage>
</organism>
<evidence type="ECO:0000256" key="4">
    <source>
        <dbReference type="ARBA" id="ARBA00022692"/>
    </source>
</evidence>
<dbReference type="OrthoDB" id="9785836at2"/>
<accession>F4A0Q9</accession>
<reference evidence="10" key="1">
    <citation type="submission" date="2010-11" db="EMBL/GenBank/DDBJ databases">
        <title>The complete genome of Mahella australiensis DSM 15567.</title>
        <authorList>
            <consortium name="US DOE Joint Genome Institute (JGI-PGF)"/>
            <person name="Lucas S."/>
            <person name="Copeland A."/>
            <person name="Lapidus A."/>
            <person name="Bruce D."/>
            <person name="Goodwin L."/>
            <person name="Pitluck S."/>
            <person name="Kyrpides N."/>
            <person name="Mavromatis K."/>
            <person name="Pagani I."/>
            <person name="Ivanova N."/>
            <person name="Teshima H."/>
            <person name="Brettin T."/>
            <person name="Detter J.C."/>
            <person name="Han C."/>
            <person name="Tapia R."/>
            <person name="Land M."/>
            <person name="Hauser L."/>
            <person name="Markowitz V."/>
            <person name="Cheng J.-F."/>
            <person name="Hugenholtz P."/>
            <person name="Woyke T."/>
            <person name="Wu D."/>
            <person name="Spring S."/>
            <person name="Pukall R."/>
            <person name="Steenblock K."/>
            <person name="Schneider S."/>
            <person name="Klenk H.-P."/>
            <person name="Eisen J.A."/>
        </authorList>
    </citation>
    <scope>NUCLEOTIDE SEQUENCE [LARGE SCALE GENOMIC DNA]</scope>
    <source>
        <strain evidence="10">DSM 15567 / CIP 107919 / 50-1 BON</strain>
    </source>
</reference>
<dbReference type="CDD" id="cd06261">
    <property type="entry name" value="TM_PBP2"/>
    <property type="match status" value="1"/>
</dbReference>
<keyword evidence="3" id="KW-1003">Cell membrane</keyword>
<evidence type="ECO:0000256" key="2">
    <source>
        <dbReference type="ARBA" id="ARBA00022448"/>
    </source>
</evidence>
<keyword evidence="2 7" id="KW-0813">Transport</keyword>
<feature type="transmembrane region" description="Helical" evidence="7">
    <location>
        <begin position="175"/>
        <end position="199"/>
    </location>
</feature>
<feature type="transmembrane region" description="Helical" evidence="7">
    <location>
        <begin position="286"/>
        <end position="309"/>
    </location>
</feature>
<keyword evidence="10" id="KW-1185">Reference proteome</keyword>
<protein>
    <submittedName>
        <fullName evidence="9">Binding-protein-dependent transport systems inner membrane component</fullName>
    </submittedName>
</protein>
<gene>
    <name evidence="9" type="ordered locus">Mahau_1774</name>
</gene>
<keyword evidence="5 7" id="KW-1133">Transmembrane helix</keyword>